<evidence type="ECO:0000256" key="3">
    <source>
        <dbReference type="ARBA" id="ARBA00022968"/>
    </source>
</evidence>
<evidence type="ECO:0000313" key="8">
    <source>
        <dbReference type="EMBL" id="TQL63781.1"/>
    </source>
</evidence>
<accession>A0A542ZTV4</accession>
<name>A0A542ZTV4_RARFA</name>
<keyword evidence="4" id="KW-1015">Disulfide bond</keyword>
<evidence type="ECO:0000313" key="9">
    <source>
        <dbReference type="Proteomes" id="UP000315389"/>
    </source>
</evidence>
<comment type="subcellular location">
    <subcellularLocation>
        <location evidence="1">Cell envelope</location>
    </subcellularLocation>
</comment>
<organism evidence="8 9">
    <name type="scientific">Rarobacter faecitabidus</name>
    <dbReference type="NCBI Taxonomy" id="13243"/>
    <lineage>
        <taxon>Bacteria</taxon>
        <taxon>Bacillati</taxon>
        <taxon>Actinomycetota</taxon>
        <taxon>Actinomycetes</taxon>
        <taxon>Micrococcales</taxon>
        <taxon>Rarobacteraceae</taxon>
        <taxon>Rarobacter</taxon>
    </lineage>
</organism>
<evidence type="ECO:0000256" key="6">
    <source>
        <dbReference type="SAM" id="MobiDB-lite"/>
    </source>
</evidence>
<dbReference type="InterPro" id="IPR013740">
    <property type="entry name" value="Redoxin"/>
</dbReference>
<dbReference type="GO" id="GO:0016853">
    <property type="term" value="F:isomerase activity"/>
    <property type="evidence" value="ECO:0007669"/>
    <property type="project" value="UniProtKB-KW"/>
</dbReference>
<dbReference type="InterPro" id="IPR050553">
    <property type="entry name" value="Thioredoxin_ResA/DsbE_sf"/>
</dbReference>
<dbReference type="InterPro" id="IPR013766">
    <property type="entry name" value="Thioredoxin_domain"/>
</dbReference>
<dbReference type="RefSeq" id="WP_342776101.1">
    <property type="nucleotide sequence ID" value="NZ_BAAASV010000002.1"/>
</dbReference>
<comment type="caution">
    <text evidence="8">The sequence shown here is derived from an EMBL/GenBank/DDBJ whole genome shotgun (WGS) entry which is preliminary data.</text>
</comment>
<gene>
    <name evidence="8" type="ORF">FB461_0257</name>
</gene>
<dbReference type="GO" id="GO:0030313">
    <property type="term" value="C:cell envelope"/>
    <property type="evidence" value="ECO:0007669"/>
    <property type="project" value="UniProtKB-SubCell"/>
</dbReference>
<dbReference type="Gene3D" id="3.40.30.10">
    <property type="entry name" value="Glutaredoxin"/>
    <property type="match status" value="1"/>
</dbReference>
<dbReference type="GO" id="GO:0017004">
    <property type="term" value="P:cytochrome complex assembly"/>
    <property type="evidence" value="ECO:0007669"/>
    <property type="project" value="UniProtKB-KW"/>
</dbReference>
<dbReference type="AlphaFoldDB" id="A0A542ZTV4"/>
<sequence>MTTRARISGSADAVIRLSTRPADAGSTRRRPVDGFSRGSARDTSRGGGLFTRAMDGPATRSLRALVVAVACLLALALAGGCASDSGNGDVVDQGYQSGDGSIRTWSPAERGQAVRLHGTDFAGAPVDTGAWAGDVVVVNTWYAACPPCRKEAPGLVEVAAQYEGKAHLVGLNSTDDAGAAAAFQRTFSVTYPSIQDSDGSVTSALQGVVPIQAVPTTIVLDTQGRVAARVLGEASQATLATLIDDVLAEAAG</sequence>
<dbReference type="SUPFAM" id="SSF52833">
    <property type="entry name" value="Thioredoxin-like"/>
    <property type="match status" value="1"/>
</dbReference>
<evidence type="ECO:0000256" key="5">
    <source>
        <dbReference type="ARBA" id="ARBA00023284"/>
    </source>
</evidence>
<evidence type="ECO:0000256" key="1">
    <source>
        <dbReference type="ARBA" id="ARBA00004196"/>
    </source>
</evidence>
<evidence type="ECO:0000256" key="4">
    <source>
        <dbReference type="ARBA" id="ARBA00023157"/>
    </source>
</evidence>
<feature type="domain" description="Thioredoxin" evidence="7">
    <location>
        <begin position="105"/>
        <end position="248"/>
    </location>
</feature>
<dbReference type="InterPro" id="IPR036249">
    <property type="entry name" value="Thioredoxin-like_sf"/>
</dbReference>
<dbReference type="CDD" id="cd02966">
    <property type="entry name" value="TlpA_like_family"/>
    <property type="match status" value="1"/>
</dbReference>
<feature type="region of interest" description="Disordered" evidence="6">
    <location>
        <begin position="18"/>
        <end position="48"/>
    </location>
</feature>
<dbReference type="PANTHER" id="PTHR42852">
    <property type="entry name" value="THIOL:DISULFIDE INTERCHANGE PROTEIN DSBE"/>
    <property type="match status" value="1"/>
</dbReference>
<dbReference type="PANTHER" id="PTHR42852:SF6">
    <property type="entry name" value="THIOL:DISULFIDE INTERCHANGE PROTEIN DSBE"/>
    <property type="match status" value="1"/>
</dbReference>
<keyword evidence="3" id="KW-0812">Transmembrane</keyword>
<evidence type="ECO:0000259" key="7">
    <source>
        <dbReference type="PROSITE" id="PS51352"/>
    </source>
</evidence>
<keyword evidence="2" id="KW-0201">Cytochrome c-type biogenesis</keyword>
<evidence type="ECO:0000256" key="2">
    <source>
        <dbReference type="ARBA" id="ARBA00022748"/>
    </source>
</evidence>
<keyword evidence="8" id="KW-0413">Isomerase</keyword>
<proteinExistence type="predicted"/>
<keyword evidence="3" id="KW-0735">Signal-anchor</keyword>
<dbReference type="Proteomes" id="UP000315389">
    <property type="component" value="Unassembled WGS sequence"/>
</dbReference>
<keyword evidence="5" id="KW-0676">Redox-active center</keyword>
<protein>
    <submittedName>
        <fullName evidence="8">Thiol-disulfide isomerase/thioredoxin</fullName>
    </submittedName>
</protein>
<dbReference type="Pfam" id="PF08534">
    <property type="entry name" value="Redoxin"/>
    <property type="match status" value="1"/>
</dbReference>
<dbReference type="GO" id="GO:0016491">
    <property type="term" value="F:oxidoreductase activity"/>
    <property type="evidence" value="ECO:0007669"/>
    <property type="project" value="InterPro"/>
</dbReference>
<dbReference type="PROSITE" id="PS51352">
    <property type="entry name" value="THIOREDOXIN_2"/>
    <property type="match status" value="1"/>
</dbReference>
<keyword evidence="9" id="KW-1185">Reference proteome</keyword>
<reference evidence="8 9" key="1">
    <citation type="submission" date="2019-06" db="EMBL/GenBank/DDBJ databases">
        <title>Sequencing the genomes of 1000 actinobacteria strains.</title>
        <authorList>
            <person name="Klenk H.-P."/>
        </authorList>
    </citation>
    <scope>NUCLEOTIDE SEQUENCE [LARGE SCALE GENOMIC DNA]</scope>
    <source>
        <strain evidence="8 9">DSM 4813</strain>
    </source>
</reference>
<dbReference type="EMBL" id="VFOS01000001">
    <property type="protein sequence ID" value="TQL63781.1"/>
    <property type="molecule type" value="Genomic_DNA"/>
</dbReference>